<accession>A0ABN9RJX4</accession>
<keyword evidence="1" id="KW-0812">Transmembrane</keyword>
<evidence type="ECO:0000313" key="2">
    <source>
        <dbReference type="EMBL" id="CAK0818535.1"/>
    </source>
</evidence>
<organism evidence="2 3">
    <name type="scientific">Prorocentrum cordatum</name>
    <dbReference type="NCBI Taxonomy" id="2364126"/>
    <lineage>
        <taxon>Eukaryota</taxon>
        <taxon>Sar</taxon>
        <taxon>Alveolata</taxon>
        <taxon>Dinophyceae</taxon>
        <taxon>Prorocentrales</taxon>
        <taxon>Prorocentraceae</taxon>
        <taxon>Prorocentrum</taxon>
    </lineage>
</organism>
<dbReference type="InterPro" id="IPR051697">
    <property type="entry name" value="Patched_domain-protein"/>
</dbReference>
<dbReference type="SUPFAM" id="SSF82866">
    <property type="entry name" value="Multidrug efflux transporter AcrB transmembrane domain"/>
    <property type="match status" value="1"/>
</dbReference>
<dbReference type="Proteomes" id="UP001189429">
    <property type="component" value="Unassembled WGS sequence"/>
</dbReference>
<keyword evidence="3" id="KW-1185">Reference proteome</keyword>
<feature type="non-terminal residue" evidence="2">
    <location>
        <position position="1"/>
    </location>
</feature>
<evidence type="ECO:0000256" key="1">
    <source>
        <dbReference type="SAM" id="Phobius"/>
    </source>
</evidence>
<dbReference type="PANTHER" id="PTHR10796">
    <property type="entry name" value="PATCHED-RELATED"/>
    <property type="match status" value="1"/>
</dbReference>
<feature type="transmembrane region" description="Helical" evidence="1">
    <location>
        <begin position="320"/>
        <end position="340"/>
    </location>
</feature>
<comment type="caution">
    <text evidence="2">The sequence shown here is derived from an EMBL/GenBank/DDBJ whole genome shotgun (WGS) entry which is preliminary data.</text>
</comment>
<dbReference type="PANTHER" id="PTHR10796:SF92">
    <property type="entry name" value="PATCHED-RELATED, ISOFORM A"/>
    <property type="match status" value="1"/>
</dbReference>
<evidence type="ECO:0008006" key="4">
    <source>
        <dbReference type="Google" id="ProtNLM"/>
    </source>
</evidence>
<gene>
    <name evidence="2" type="ORF">PCOR1329_LOCUS20780</name>
</gene>
<proteinExistence type="predicted"/>
<feature type="transmembrane region" description="Helical" evidence="1">
    <location>
        <begin position="268"/>
        <end position="287"/>
    </location>
</feature>
<name>A0ABN9RJX4_9DINO</name>
<dbReference type="EMBL" id="CAUYUJ010006756">
    <property type="protein sequence ID" value="CAK0818535.1"/>
    <property type="molecule type" value="Genomic_DNA"/>
</dbReference>
<sequence>VRRAVRESAEDGVQRGGPRGAGGILCCFPGLLFLKMGSSYSIWLLNDTYGAAAFNRMEDRFPFALGRSITSVYFYAKGDGDLFAEETLLEVGRAMDRVLSVQASTGERLEDCCEKDWRGWCEAESVFHQFNSSAGALGATIAPPQGMGEVEGLAHQFSQFCSQSTASCAAFLGPQEGATAVTVAEQGLPGLPRVLSLVLYVFLDTDLGAASDASGAKTWQGAVLEEIHGPSYSAGEDSLQTANFFVSSWSKAHEEFEASRPSGQETHLMAIALVLVNVFTCCAIAAPRQPRARVLLASCCMLLVVLALVSAVGLCGYAGVPFTIMTSLSIFTLFGVSVDAGHCHCPFLR</sequence>
<dbReference type="Gene3D" id="1.20.1640.10">
    <property type="entry name" value="Multidrug efflux transporter AcrB transmembrane domain"/>
    <property type="match status" value="1"/>
</dbReference>
<evidence type="ECO:0000313" key="3">
    <source>
        <dbReference type="Proteomes" id="UP001189429"/>
    </source>
</evidence>
<protein>
    <recommendedName>
        <fullName evidence="4">SSD domain-containing protein</fullName>
    </recommendedName>
</protein>
<keyword evidence="1" id="KW-1133">Transmembrane helix</keyword>
<reference evidence="2" key="1">
    <citation type="submission" date="2023-10" db="EMBL/GenBank/DDBJ databases">
        <authorList>
            <person name="Chen Y."/>
            <person name="Shah S."/>
            <person name="Dougan E. K."/>
            <person name="Thang M."/>
            <person name="Chan C."/>
        </authorList>
    </citation>
    <scope>NUCLEOTIDE SEQUENCE [LARGE SCALE GENOMIC DNA]</scope>
</reference>
<feature type="transmembrane region" description="Helical" evidence="1">
    <location>
        <begin position="294"/>
        <end position="314"/>
    </location>
</feature>
<keyword evidence="1" id="KW-0472">Membrane</keyword>